<reference evidence="2" key="2">
    <citation type="journal article" date="2015" name="Data Brief">
        <title>Shoot transcriptome of the giant reed, Arundo donax.</title>
        <authorList>
            <person name="Barrero R.A."/>
            <person name="Guerrero F.D."/>
            <person name="Moolhuijzen P."/>
            <person name="Goolsby J.A."/>
            <person name="Tidwell J."/>
            <person name="Bellgard S.E."/>
            <person name="Bellgard M.I."/>
        </authorList>
    </citation>
    <scope>NUCLEOTIDE SEQUENCE</scope>
    <source>
        <tissue evidence="2">Shoot tissue taken approximately 20 cm above the soil surface</tissue>
    </source>
</reference>
<name>A0A0A9FI77_ARUDO</name>
<dbReference type="PROSITE" id="PS51257">
    <property type="entry name" value="PROKAR_LIPOPROTEIN"/>
    <property type="match status" value="1"/>
</dbReference>
<dbReference type="AlphaFoldDB" id="A0A0A9FI77"/>
<dbReference type="EMBL" id="GBRH01185176">
    <property type="protein sequence ID" value="JAE12720.1"/>
    <property type="molecule type" value="Transcribed_RNA"/>
</dbReference>
<organism evidence="2">
    <name type="scientific">Arundo donax</name>
    <name type="common">Giant reed</name>
    <name type="synonym">Donax arundinaceus</name>
    <dbReference type="NCBI Taxonomy" id="35708"/>
    <lineage>
        <taxon>Eukaryota</taxon>
        <taxon>Viridiplantae</taxon>
        <taxon>Streptophyta</taxon>
        <taxon>Embryophyta</taxon>
        <taxon>Tracheophyta</taxon>
        <taxon>Spermatophyta</taxon>
        <taxon>Magnoliopsida</taxon>
        <taxon>Liliopsida</taxon>
        <taxon>Poales</taxon>
        <taxon>Poaceae</taxon>
        <taxon>PACMAD clade</taxon>
        <taxon>Arundinoideae</taxon>
        <taxon>Arundineae</taxon>
        <taxon>Arundo</taxon>
    </lineage>
</organism>
<evidence type="ECO:0000256" key="1">
    <source>
        <dbReference type="SAM" id="SignalP"/>
    </source>
</evidence>
<feature type="chain" id="PRO_5002062185" description="Secreted protein" evidence="1">
    <location>
        <begin position="26"/>
        <end position="65"/>
    </location>
</feature>
<reference evidence="2" key="1">
    <citation type="submission" date="2014-09" db="EMBL/GenBank/DDBJ databases">
        <authorList>
            <person name="Magalhaes I.L.F."/>
            <person name="Oliveira U."/>
            <person name="Santos F.R."/>
            <person name="Vidigal T.H.D.A."/>
            <person name="Brescovit A.D."/>
            <person name="Santos A.J."/>
        </authorList>
    </citation>
    <scope>NUCLEOTIDE SEQUENCE</scope>
    <source>
        <tissue evidence="2">Shoot tissue taken approximately 20 cm above the soil surface</tissue>
    </source>
</reference>
<evidence type="ECO:0000313" key="2">
    <source>
        <dbReference type="EMBL" id="JAE12720.1"/>
    </source>
</evidence>
<evidence type="ECO:0008006" key="3">
    <source>
        <dbReference type="Google" id="ProtNLM"/>
    </source>
</evidence>
<accession>A0A0A9FI77</accession>
<proteinExistence type="predicted"/>
<keyword evidence="1" id="KW-0732">Signal</keyword>
<feature type="signal peptide" evidence="1">
    <location>
        <begin position="1"/>
        <end position="25"/>
    </location>
</feature>
<sequence>MIKFSCVFLHFFHLALLVWCSCVSCSSHGFACCGREFLRLLVCLHVLPGKRTEHHGNVHFAVFSE</sequence>
<protein>
    <recommendedName>
        <fullName evidence="3">Secreted protein</fullName>
    </recommendedName>
</protein>